<evidence type="ECO:0000313" key="2">
    <source>
        <dbReference type="Proteomes" id="UP000320333"/>
    </source>
</evidence>
<dbReference type="Proteomes" id="UP000320333">
    <property type="component" value="Unassembled WGS sequence"/>
</dbReference>
<sequence length="123" mass="12551">MGSILKFGAKCSSTPGVPTGAFCLPTLKCIQDDCTVTGITVLQEGATCSIEVPVSALCVDGLSCYNKTVCVLKEKEATTTSAPGYYAPTTVAPAASTKNLYNSAADRTLVTSAVFGVLAAFAI</sequence>
<reference evidence="1 2" key="1">
    <citation type="journal article" date="2019" name="Sci. Rep.">
        <title>Comparative genomics of chytrid fungi reveal insights into the obligate biotrophic and pathogenic lifestyle of Synchytrium endobioticum.</title>
        <authorList>
            <person name="van de Vossenberg B.T.L.H."/>
            <person name="Warris S."/>
            <person name="Nguyen H.D.T."/>
            <person name="van Gent-Pelzer M.P.E."/>
            <person name="Joly D.L."/>
            <person name="van de Geest H.C."/>
            <person name="Bonants P.J.M."/>
            <person name="Smith D.S."/>
            <person name="Levesque C.A."/>
            <person name="van der Lee T.A.J."/>
        </authorList>
    </citation>
    <scope>NUCLEOTIDE SEQUENCE [LARGE SCALE GENOMIC DNA]</scope>
    <source>
        <strain evidence="1 2">CBS 675.73</strain>
    </source>
</reference>
<dbReference type="AlphaFoldDB" id="A0A507EXP6"/>
<proteinExistence type="predicted"/>
<gene>
    <name evidence="1" type="ORF">CcCBS67573_g07038</name>
</gene>
<keyword evidence="2" id="KW-1185">Reference proteome</keyword>
<accession>A0A507EXP6</accession>
<comment type="caution">
    <text evidence="1">The sequence shown here is derived from an EMBL/GenBank/DDBJ whole genome shotgun (WGS) entry which is preliminary data.</text>
</comment>
<evidence type="ECO:0000313" key="1">
    <source>
        <dbReference type="EMBL" id="TPX68819.1"/>
    </source>
</evidence>
<organism evidence="1 2">
    <name type="scientific">Chytriomyces confervae</name>
    <dbReference type="NCBI Taxonomy" id="246404"/>
    <lineage>
        <taxon>Eukaryota</taxon>
        <taxon>Fungi</taxon>
        <taxon>Fungi incertae sedis</taxon>
        <taxon>Chytridiomycota</taxon>
        <taxon>Chytridiomycota incertae sedis</taxon>
        <taxon>Chytridiomycetes</taxon>
        <taxon>Chytridiales</taxon>
        <taxon>Chytriomycetaceae</taxon>
        <taxon>Chytriomyces</taxon>
    </lineage>
</organism>
<protein>
    <submittedName>
        <fullName evidence="1">Uncharacterized protein</fullName>
    </submittedName>
</protein>
<name>A0A507EXP6_9FUNG</name>
<dbReference type="EMBL" id="QEAP01000338">
    <property type="protein sequence ID" value="TPX68819.1"/>
    <property type="molecule type" value="Genomic_DNA"/>
</dbReference>